<name>A0A5B6TGP9_9BACT</name>
<comment type="caution">
    <text evidence="2">The sequence shown here is derived from an EMBL/GenBank/DDBJ whole genome shotgun (WGS) entry which is preliminary data.</text>
</comment>
<reference evidence="2 3" key="1">
    <citation type="submission" date="2019-07" db="EMBL/GenBank/DDBJ databases">
        <title>Rufibacter sp. nov., isolated from lake sediment.</title>
        <authorList>
            <person name="Qu J.-H."/>
        </authorList>
    </citation>
    <scope>NUCLEOTIDE SEQUENCE [LARGE SCALE GENOMIC DNA]</scope>
    <source>
        <strain evidence="2 3">NBS58-1</strain>
    </source>
</reference>
<keyword evidence="3" id="KW-1185">Reference proteome</keyword>
<organism evidence="2 3">
    <name type="scientific">Rufibacter hautae</name>
    <dbReference type="NCBI Taxonomy" id="2595005"/>
    <lineage>
        <taxon>Bacteria</taxon>
        <taxon>Pseudomonadati</taxon>
        <taxon>Bacteroidota</taxon>
        <taxon>Cytophagia</taxon>
        <taxon>Cytophagales</taxon>
        <taxon>Hymenobacteraceae</taxon>
        <taxon>Rufibacter</taxon>
    </lineage>
</organism>
<gene>
    <name evidence="2" type="ORF">FOA19_01775</name>
</gene>
<dbReference type="OrthoDB" id="5522116at2"/>
<dbReference type="AlphaFoldDB" id="A0A5B6TGP9"/>
<keyword evidence="1" id="KW-0732">Signal</keyword>
<evidence type="ECO:0000256" key="1">
    <source>
        <dbReference type="SAM" id="SignalP"/>
    </source>
</evidence>
<feature type="chain" id="PRO_5023135611" description="Lipoprotein" evidence="1">
    <location>
        <begin position="19"/>
        <end position="156"/>
    </location>
</feature>
<evidence type="ECO:0000313" key="2">
    <source>
        <dbReference type="EMBL" id="KAA3439443.1"/>
    </source>
</evidence>
<evidence type="ECO:0008006" key="4">
    <source>
        <dbReference type="Google" id="ProtNLM"/>
    </source>
</evidence>
<sequence>MKKLLSICLLFLALTACKEQEDALFESPDYLVFGHYYGFCGGENCVEIFKIENMTLFEDTRDRYPGGKPYEGDFVPKSAALYEQVKDLPHQVPARLMSEERSIIGSPDAADGGGIYLEVGKGGMVRYFFIDKTRHNVPEYLHPFLDEVEAAIAALK</sequence>
<proteinExistence type="predicted"/>
<evidence type="ECO:0000313" key="3">
    <source>
        <dbReference type="Proteomes" id="UP000324133"/>
    </source>
</evidence>
<accession>A0A5B6TGP9</accession>
<dbReference type="EMBL" id="VKKY01000001">
    <property type="protein sequence ID" value="KAA3439443.1"/>
    <property type="molecule type" value="Genomic_DNA"/>
</dbReference>
<dbReference type="RefSeq" id="WP_149089086.1">
    <property type="nucleotide sequence ID" value="NZ_VKKY01000001.1"/>
</dbReference>
<protein>
    <recommendedName>
        <fullName evidence="4">Lipoprotein</fullName>
    </recommendedName>
</protein>
<dbReference type="Proteomes" id="UP000324133">
    <property type="component" value="Unassembled WGS sequence"/>
</dbReference>
<feature type="signal peptide" evidence="1">
    <location>
        <begin position="1"/>
        <end position="18"/>
    </location>
</feature>
<dbReference type="PROSITE" id="PS51257">
    <property type="entry name" value="PROKAR_LIPOPROTEIN"/>
    <property type="match status" value="1"/>
</dbReference>